<organism evidence="1 2">
    <name type="scientific">Marinactinospora rubrisoli</name>
    <dbReference type="NCBI Taxonomy" id="2715399"/>
    <lineage>
        <taxon>Bacteria</taxon>
        <taxon>Bacillati</taxon>
        <taxon>Actinomycetota</taxon>
        <taxon>Actinomycetes</taxon>
        <taxon>Streptosporangiales</taxon>
        <taxon>Nocardiopsidaceae</taxon>
        <taxon>Marinactinospora</taxon>
    </lineage>
</organism>
<comment type="caution">
    <text evidence="1">The sequence shown here is derived from an EMBL/GenBank/DDBJ whole genome shotgun (WGS) entry which is preliminary data.</text>
</comment>
<dbReference type="RefSeq" id="WP_258863078.1">
    <property type="nucleotide sequence ID" value="NZ_JBHTBH010000014.1"/>
</dbReference>
<dbReference type="Gene3D" id="3.40.50.300">
    <property type="entry name" value="P-loop containing nucleotide triphosphate hydrolases"/>
    <property type="match status" value="1"/>
</dbReference>
<dbReference type="Proteomes" id="UP001596540">
    <property type="component" value="Unassembled WGS sequence"/>
</dbReference>
<dbReference type="InterPro" id="IPR027417">
    <property type="entry name" value="P-loop_NTPase"/>
</dbReference>
<keyword evidence="2" id="KW-1185">Reference proteome</keyword>
<reference evidence="2" key="1">
    <citation type="journal article" date="2019" name="Int. J. Syst. Evol. Microbiol.">
        <title>The Global Catalogue of Microorganisms (GCM) 10K type strain sequencing project: providing services to taxonomists for standard genome sequencing and annotation.</title>
        <authorList>
            <consortium name="The Broad Institute Genomics Platform"/>
            <consortium name="The Broad Institute Genome Sequencing Center for Infectious Disease"/>
            <person name="Wu L."/>
            <person name="Ma J."/>
        </authorList>
    </citation>
    <scope>NUCLEOTIDE SEQUENCE [LARGE SCALE GENOMIC DNA]</scope>
    <source>
        <strain evidence="2">CGMCC 4.7382</strain>
    </source>
</reference>
<gene>
    <name evidence="1" type="ORF">ACFQRF_24045</name>
</gene>
<sequence length="544" mass="60112">MSAPCLVVGDQRIPLAADGLPEGMPSDHGVPTLGWGVLAWGEEFLAQPDGDRAGDPWQWTPTQARLIAWWFAVDRTGRWLFRRGQIVKPKGSGKSPLAAALSCCALAADVVFDGFDAAGEAVGRPHPSPHVQLAAVSQDQTDNTMSLVLSMLRDGEAADAIPGLDLGLTRVRTRNGKLEPVTASAPSREGQRLTDAILDEPHLWTNSNGGVRMAATLRRNLGKMNGRSLETTNAWTPGEESVAEQTAIYADKIASGDAVDLGLMRYHPQAQVRDLGDPDELRAGLVELYADAPWVDVDRVIAEIYDLGTHPADARRFYLNQVVTAEDGLVSPVDWDACRVDDRLEAGDRIALGFDGSIRDDATVLIACRVEDRLFFPLGMWERPDGPAGEGWEVDREAVDEAVHAAFELYEPLAFFADVEHWESYIDAWTREYRERLLVKASPREPIAWDMRGRLQQSTLANERLVAAVVDGKIRHTGDVRLRRHVLNARRRPNRYGISFGKDRRGSRHKVDGWAGCLLADMAQHELEASGKNRTVDRRVVVFR</sequence>
<dbReference type="EMBL" id="JBHTBH010000014">
    <property type="protein sequence ID" value="MFC7330810.1"/>
    <property type="molecule type" value="Genomic_DNA"/>
</dbReference>
<evidence type="ECO:0000313" key="1">
    <source>
        <dbReference type="EMBL" id="MFC7330810.1"/>
    </source>
</evidence>
<protein>
    <submittedName>
        <fullName evidence="1">Phage terminase family protein</fullName>
    </submittedName>
</protein>
<evidence type="ECO:0000313" key="2">
    <source>
        <dbReference type="Proteomes" id="UP001596540"/>
    </source>
</evidence>
<accession>A0ABW2KP72</accession>
<proteinExistence type="predicted"/>
<name>A0ABW2KP72_9ACTN</name>